<gene>
    <name evidence="3" type="ORF">H2508_03990</name>
</gene>
<feature type="signal peptide" evidence="2">
    <location>
        <begin position="1"/>
        <end position="39"/>
    </location>
</feature>
<dbReference type="RefSeq" id="WP_182169075.1">
    <property type="nucleotide sequence ID" value="NZ_JACFXU010000013.1"/>
</dbReference>
<evidence type="ECO:0000256" key="1">
    <source>
        <dbReference type="SAM" id="Phobius"/>
    </source>
</evidence>
<dbReference type="Proteomes" id="UP000539350">
    <property type="component" value="Unassembled WGS sequence"/>
</dbReference>
<dbReference type="AlphaFoldDB" id="A0A7W2YIM2"/>
<dbReference type="EMBL" id="JACFXU010000013">
    <property type="protein sequence ID" value="MBA6412265.1"/>
    <property type="molecule type" value="Genomic_DNA"/>
</dbReference>
<keyword evidence="1" id="KW-1133">Transmembrane helix</keyword>
<proteinExistence type="predicted"/>
<evidence type="ECO:0000313" key="4">
    <source>
        <dbReference type="Proteomes" id="UP000539350"/>
    </source>
</evidence>
<organism evidence="3 4">
    <name type="scientific">Sediminihaliea albiluteola</name>
    <dbReference type="NCBI Taxonomy" id="2758564"/>
    <lineage>
        <taxon>Bacteria</taxon>
        <taxon>Pseudomonadati</taxon>
        <taxon>Pseudomonadota</taxon>
        <taxon>Gammaproteobacteria</taxon>
        <taxon>Cellvibrionales</taxon>
        <taxon>Halieaceae</taxon>
        <taxon>Sediminihaliea</taxon>
    </lineage>
</organism>
<feature type="transmembrane region" description="Helical" evidence="1">
    <location>
        <begin position="260"/>
        <end position="282"/>
    </location>
</feature>
<name>A0A7W2YIM2_9GAMM</name>
<keyword evidence="1" id="KW-0472">Membrane</keyword>
<keyword evidence="2" id="KW-0732">Signal</keyword>
<evidence type="ECO:0000256" key="2">
    <source>
        <dbReference type="SAM" id="SignalP"/>
    </source>
</evidence>
<keyword evidence="4" id="KW-1185">Reference proteome</keyword>
<protein>
    <submittedName>
        <fullName evidence="3">Uncharacterized protein</fullName>
    </submittedName>
</protein>
<sequence>MTQQRLALIKLHPHGFGAAIRKMAALVFLSTMLSSTAQAVSFPGPDAYGYQGTLVPLNLRDIRTSGTDLGLDNEDDDTATTPIGFSFNYYGNSYTQVEVSSNGFISFSPSGEDGCCSADPIPDSNNPNNVIAGWWQDMDTRESGIIRAETRGAVGSREFIVGFYDVADYDEPELAINTFEIILHEATGDIEIAIKDAKFDDADDKVSGIENADGSDGIEIIFVESDDPSYANGDSVLSNQGYCFSTAGTACKSAASTPQAVPTLSALATSLLAGLVVLLALAMNQRRRQL</sequence>
<accession>A0A7W2YIM2</accession>
<comment type="caution">
    <text evidence="3">The sequence shown here is derived from an EMBL/GenBank/DDBJ whole genome shotgun (WGS) entry which is preliminary data.</text>
</comment>
<feature type="chain" id="PRO_5031322957" evidence="2">
    <location>
        <begin position="40"/>
        <end position="290"/>
    </location>
</feature>
<reference evidence="3 4" key="1">
    <citation type="submission" date="2020-07" db="EMBL/GenBank/DDBJ databases">
        <title>Halieaceae bacterium, F7430, whole genome shotgun sequencing project.</title>
        <authorList>
            <person name="Jiang S."/>
            <person name="Liu Z.W."/>
            <person name="Du Z.J."/>
        </authorList>
    </citation>
    <scope>NUCLEOTIDE SEQUENCE [LARGE SCALE GENOMIC DNA]</scope>
    <source>
        <strain evidence="3 4">F7430</strain>
    </source>
</reference>
<keyword evidence="1" id="KW-0812">Transmembrane</keyword>
<evidence type="ECO:0000313" key="3">
    <source>
        <dbReference type="EMBL" id="MBA6412265.1"/>
    </source>
</evidence>